<accession>A0AAD5H257</accession>
<sequence length="666" mass="73557">MAGKQLYDAAFGQAVGVVERGLVPDVLVRAGIRWLLGQRKRETTASGEEYYRRLQAFRDELAGMPVAIQTASANDQHYEIPTEYFLAALGPHRKYSSCLYDKPETTLAEAEAAMLDLCCERAQLADGQQVLELGCGWGSWSLFMAAKYPKSSITAVSNSRTQRAFIQAEAEKRGIKNLTVLTADLVDFQPPGTYDRVVSVECFEHMKNYAELFRRICTWLRPGGLLFFHIFVHCRGLPYHYEVQGEDDWMTKFFFAGGTMPSIELMLLFQEDLVAQRHWYVNGQHYSRTLEDWLKLHDAAKAQIMPLFEKTYGSKAAAAIWFQRWRLFYLACSELFAYDGGNEWGVAHMLFRKRELARRGRTSAAALDFLTLATGGCLAVLLGRSADGTAGWQARQIALVVFACLAAASLANHCLAGRSPSNASLRRQQLLSLLLRLGLVCCEGTVGLMALPWRGGAAAAFGGAGGELQAADEWLPWLAALLYSVLQLLVSSSALCMLLQGLRRIPISLSIPMHLLMLAVCSSRTADACAAGPLASPAAQRSMHQLYSWLHPMAFCALLPLSLLTQQDAEGECRAMLRFLQAFLGTVVPLAWQAIAESRLFAQHQAQRRAAHLPPERGADAAILTAVHGLLHEAVRPYLYIFGVFLTGSLWDWSCLLSAPEPAPSP</sequence>
<dbReference type="FunFam" id="3.40.50.150:FF:000554">
    <property type="entry name" value="Cation-transporting ATPase"/>
    <property type="match status" value="1"/>
</dbReference>
<dbReference type="Gene3D" id="3.40.50.150">
    <property type="entry name" value="Vaccinia Virus protein VP39"/>
    <property type="match status" value="1"/>
</dbReference>
<organism evidence="2 3">
    <name type="scientific">Chlorella ohadii</name>
    <dbReference type="NCBI Taxonomy" id="2649997"/>
    <lineage>
        <taxon>Eukaryota</taxon>
        <taxon>Viridiplantae</taxon>
        <taxon>Chlorophyta</taxon>
        <taxon>core chlorophytes</taxon>
        <taxon>Trebouxiophyceae</taxon>
        <taxon>Chlorellales</taxon>
        <taxon>Chlorellaceae</taxon>
        <taxon>Chlorella clade</taxon>
        <taxon>Chlorella</taxon>
    </lineage>
</organism>
<dbReference type="AlphaFoldDB" id="A0AAD5H257"/>
<keyword evidence="3" id="KW-1185">Reference proteome</keyword>
<evidence type="ECO:0008006" key="4">
    <source>
        <dbReference type="Google" id="ProtNLM"/>
    </source>
</evidence>
<dbReference type="Proteomes" id="UP001205105">
    <property type="component" value="Unassembled WGS sequence"/>
</dbReference>
<protein>
    <recommendedName>
        <fullName evidence="4">Cyclopropane-fatty-acyl-phospholipid synthase</fullName>
    </recommendedName>
</protein>
<evidence type="ECO:0000313" key="3">
    <source>
        <dbReference type="Proteomes" id="UP001205105"/>
    </source>
</evidence>
<proteinExistence type="inferred from homology"/>
<dbReference type="InterPro" id="IPR029063">
    <property type="entry name" value="SAM-dependent_MTases_sf"/>
</dbReference>
<dbReference type="PANTHER" id="PTHR43832">
    <property type="match status" value="1"/>
</dbReference>
<reference evidence="2" key="1">
    <citation type="submission" date="2020-11" db="EMBL/GenBank/DDBJ databases">
        <title>Chlorella ohadii genome sequencing and assembly.</title>
        <authorList>
            <person name="Murik O."/>
            <person name="Treves H."/>
            <person name="Kedem I."/>
            <person name="Shotland Y."/>
            <person name="Kaplan A."/>
        </authorList>
    </citation>
    <scope>NUCLEOTIDE SEQUENCE</scope>
    <source>
        <strain evidence="2">1</strain>
    </source>
</reference>
<dbReference type="CDD" id="cd02440">
    <property type="entry name" value="AdoMet_MTases"/>
    <property type="match status" value="1"/>
</dbReference>
<dbReference type="SUPFAM" id="SSF53335">
    <property type="entry name" value="S-adenosyl-L-methionine-dependent methyltransferases"/>
    <property type="match status" value="1"/>
</dbReference>
<comment type="similarity">
    <text evidence="1">Belongs to the CFA/CMAS family.</text>
</comment>
<comment type="caution">
    <text evidence="2">The sequence shown here is derived from an EMBL/GenBank/DDBJ whole genome shotgun (WGS) entry which is preliminary data.</text>
</comment>
<dbReference type="PANTHER" id="PTHR43832:SF1">
    <property type="entry name" value="S-ADENOSYL-L-METHIONINE-DEPENDENT METHYLTRANSFERASES SUPERFAMILY PROTEIN"/>
    <property type="match status" value="1"/>
</dbReference>
<name>A0AAD5H257_9CHLO</name>
<evidence type="ECO:0000313" key="2">
    <source>
        <dbReference type="EMBL" id="KAI7836602.1"/>
    </source>
</evidence>
<gene>
    <name evidence="2" type="ORF">COHA_009560</name>
</gene>
<dbReference type="Pfam" id="PF02353">
    <property type="entry name" value="CMAS"/>
    <property type="match status" value="1"/>
</dbReference>
<dbReference type="EMBL" id="JADXDR010000181">
    <property type="protein sequence ID" value="KAI7836602.1"/>
    <property type="molecule type" value="Genomic_DNA"/>
</dbReference>
<evidence type="ECO:0000256" key="1">
    <source>
        <dbReference type="ARBA" id="ARBA00010815"/>
    </source>
</evidence>